<dbReference type="AlphaFoldDB" id="A0A1W6BWV7"/>
<organism evidence="1 2">
    <name type="scientific">Campylobacter cuniculorum DSM 23162 = LMG 24588</name>
    <dbReference type="NCBI Taxonomy" id="1121267"/>
    <lineage>
        <taxon>Bacteria</taxon>
        <taxon>Pseudomonadati</taxon>
        <taxon>Campylobacterota</taxon>
        <taxon>Epsilonproteobacteria</taxon>
        <taxon>Campylobacterales</taxon>
        <taxon>Campylobacteraceae</taxon>
        <taxon>Campylobacter</taxon>
    </lineage>
</organism>
<dbReference type="Proteomes" id="UP000192902">
    <property type="component" value="Chromosome"/>
</dbReference>
<gene>
    <name evidence="1" type="ORF">CCUN_0988</name>
</gene>
<evidence type="ECO:0000313" key="1">
    <source>
        <dbReference type="EMBL" id="ARJ56593.1"/>
    </source>
</evidence>
<dbReference type="RefSeq" id="WP_085296641.1">
    <property type="nucleotide sequence ID" value="NZ_CP020867.1"/>
</dbReference>
<dbReference type="STRING" id="1121267.CCUN_0988"/>
<sequence length="646" mass="76777">MISLQNNIKQANYIKRALSFWNFELAEQSLKQLNEEQKGLKEYFEFLFETGNFEKFDLNALKDLNLNETKMGGGFKQELETLLQKDYKELKINDFRIGLRGAIACYLVRKYTQEQRLNLELANSLFEIILKEPSLLSKSFFMKTIIDYFNVLDDKNFFQWHNIVKYLYLLQTTLNGYKTSEFYIELAHSQLKKILNLNPKPKQNPKIAVLITGQLRGDWEYILQKNIKNLIKPLNADMFLFSWDEVALWPGLRGTNTWVYRNFPVLCSAVPKELELNSNLIKIFPNTFETLKQVKKSKEELKKLKNYDFKGILLEDDKNFENNYAELYLHKIAARESYGWNKALKLMQDYEMQHNFKYDYVFRIRPDREHKIPEKYCLIKDNEIMIDGGVLGAGGEGILGPRGAIIKFFKLFQYEEFNFINNYCRFLGGIHGLYYFWMLFNGLKMNYITRMTYTVDEKLTFPDISKELQLDFEKLKQDGVSEEKLKDYRDFFELVCEYYKIEPEQRQNCISQHPCFLRLKEKKVKINSQQNSGAVLRVKNHLAYKLGNIMVSNNPKTFKEYKNTILRLIQAAKEHQIQREQQKGIKLPPLETLKDYEEALKIKNYFSYRLGEALIKAFKNIYFGGMIKFFFFDIKRIKKEFHKKQS</sequence>
<proteinExistence type="predicted"/>
<evidence type="ECO:0000313" key="2">
    <source>
        <dbReference type="Proteomes" id="UP000192902"/>
    </source>
</evidence>
<name>A0A1W6BWV7_9BACT</name>
<dbReference type="EMBL" id="CP020867">
    <property type="protein sequence ID" value="ARJ56593.1"/>
    <property type="molecule type" value="Genomic_DNA"/>
</dbReference>
<accession>A0A1W6BWV7</accession>
<reference evidence="1 2" key="1">
    <citation type="submission" date="2017-04" db="EMBL/GenBank/DDBJ databases">
        <title>Complete genome sequence of the Campylobacter cuniculorum type strain LMG24588.</title>
        <authorList>
            <person name="Miller W.G."/>
            <person name="Yee E."/>
            <person name="Revez J."/>
            <person name="Bono J.L."/>
            <person name="Rossi M."/>
        </authorList>
    </citation>
    <scope>NUCLEOTIDE SEQUENCE [LARGE SCALE GENOMIC DNA]</scope>
    <source>
        <strain evidence="1 2">LMG 24588</strain>
    </source>
</reference>
<protein>
    <submittedName>
        <fullName evidence="1">Uncharacterized protein</fullName>
    </submittedName>
</protein>
<dbReference type="KEGG" id="ccun:CCUN_0988"/>